<keyword evidence="1" id="KW-1133">Transmembrane helix</keyword>
<dbReference type="OrthoDB" id="9182784at2"/>
<evidence type="ECO:0000313" key="2">
    <source>
        <dbReference type="EMBL" id="RKT50831.1"/>
    </source>
</evidence>
<dbReference type="EMBL" id="RBXP01000017">
    <property type="protein sequence ID" value="RKT50831.1"/>
    <property type="molecule type" value="Genomic_DNA"/>
</dbReference>
<organism evidence="2 3">
    <name type="scientific">Azonexus fungiphilus</name>
    <dbReference type="NCBI Taxonomy" id="146940"/>
    <lineage>
        <taxon>Bacteria</taxon>
        <taxon>Pseudomonadati</taxon>
        <taxon>Pseudomonadota</taxon>
        <taxon>Betaproteobacteria</taxon>
        <taxon>Rhodocyclales</taxon>
        <taxon>Azonexaceae</taxon>
        <taxon>Azonexus</taxon>
    </lineage>
</organism>
<protein>
    <recommendedName>
        <fullName evidence="4">YggT family protein</fullName>
    </recommendedName>
</protein>
<feature type="transmembrane region" description="Helical" evidence="1">
    <location>
        <begin position="12"/>
        <end position="32"/>
    </location>
</feature>
<reference evidence="2 3" key="1">
    <citation type="submission" date="2018-10" db="EMBL/GenBank/DDBJ databases">
        <title>Genomic Encyclopedia of Type Strains, Phase IV (KMG-IV): sequencing the most valuable type-strain genomes for metagenomic binning, comparative biology and taxonomic classification.</title>
        <authorList>
            <person name="Goeker M."/>
        </authorList>
    </citation>
    <scope>NUCLEOTIDE SEQUENCE [LARGE SCALE GENOMIC DNA]</scope>
    <source>
        <strain evidence="2 3">DSM 23841</strain>
    </source>
</reference>
<evidence type="ECO:0000256" key="1">
    <source>
        <dbReference type="SAM" id="Phobius"/>
    </source>
</evidence>
<dbReference type="RefSeq" id="WP_121459050.1">
    <property type="nucleotide sequence ID" value="NZ_JAANMQ010000007.1"/>
</dbReference>
<dbReference type="Proteomes" id="UP000270626">
    <property type="component" value="Unassembled WGS sequence"/>
</dbReference>
<keyword evidence="1" id="KW-0472">Membrane</keyword>
<keyword evidence="1" id="KW-0812">Transmembrane</keyword>
<sequence length="90" mass="9726">MLPFAIGALRAIVEMLGLCLLGMGAMALLAGAGRQGNPVYRLFELITRAPRQLVARLLPGRERPLLAGVLCFLLLFLLWLALAAWRAALA</sequence>
<evidence type="ECO:0008006" key="4">
    <source>
        <dbReference type="Google" id="ProtNLM"/>
    </source>
</evidence>
<feature type="transmembrane region" description="Helical" evidence="1">
    <location>
        <begin position="65"/>
        <end position="85"/>
    </location>
</feature>
<evidence type="ECO:0000313" key="3">
    <source>
        <dbReference type="Proteomes" id="UP000270626"/>
    </source>
</evidence>
<gene>
    <name evidence="2" type="ORF">DFR40_2766</name>
</gene>
<dbReference type="AlphaFoldDB" id="A0A495VN50"/>
<proteinExistence type="predicted"/>
<accession>A0A495VN50</accession>
<comment type="caution">
    <text evidence="2">The sequence shown here is derived from an EMBL/GenBank/DDBJ whole genome shotgun (WGS) entry which is preliminary data.</text>
</comment>
<keyword evidence="3" id="KW-1185">Reference proteome</keyword>
<name>A0A495VN50_9RHOO</name>